<evidence type="ECO:0000313" key="3">
    <source>
        <dbReference type="EMBL" id="MCL6275419.1"/>
    </source>
</evidence>
<keyword evidence="4" id="KW-1185">Reference proteome</keyword>
<keyword evidence="1" id="KW-0472">Membrane</keyword>
<feature type="domain" description="Signal transduction histidine kinase internal region" evidence="2">
    <location>
        <begin position="162"/>
        <end position="239"/>
    </location>
</feature>
<dbReference type="PANTHER" id="PTHR34220">
    <property type="entry name" value="SENSOR HISTIDINE KINASE YPDA"/>
    <property type="match status" value="1"/>
</dbReference>
<dbReference type="PANTHER" id="PTHR34220:SF7">
    <property type="entry name" value="SENSOR HISTIDINE KINASE YPDA"/>
    <property type="match status" value="1"/>
</dbReference>
<keyword evidence="1" id="KW-0812">Transmembrane</keyword>
<feature type="transmembrane region" description="Helical" evidence="1">
    <location>
        <begin position="7"/>
        <end position="27"/>
    </location>
</feature>
<comment type="caution">
    <text evidence="3">The sequence shown here is derived from an EMBL/GenBank/DDBJ whole genome shotgun (WGS) entry which is preliminary data.</text>
</comment>
<accession>A0ABT0PVM4</accession>
<dbReference type="Pfam" id="PF06580">
    <property type="entry name" value="His_kinase"/>
    <property type="match status" value="1"/>
</dbReference>
<name>A0ABT0PVM4_9FLAO</name>
<feature type="transmembrane region" description="Helical" evidence="1">
    <location>
        <begin position="83"/>
        <end position="105"/>
    </location>
</feature>
<organism evidence="3 4">
    <name type="scientific">Flagellimonas spongiicola</name>
    <dbReference type="NCBI Taxonomy" id="2942208"/>
    <lineage>
        <taxon>Bacteria</taxon>
        <taxon>Pseudomonadati</taxon>
        <taxon>Bacteroidota</taxon>
        <taxon>Flavobacteriia</taxon>
        <taxon>Flavobacteriales</taxon>
        <taxon>Flavobacteriaceae</taxon>
        <taxon>Flagellimonas</taxon>
    </lineage>
</organism>
<dbReference type="InterPro" id="IPR050640">
    <property type="entry name" value="Bact_2-comp_sensor_kinase"/>
</dbReference>
<keyword evidence="3" id="KW-0808">Transferase</keyword>
<dbReference type="EMBL" id="JAMFMA010000004">
    <property type="protein sequence ID" value="MCL6275419.1"/>
    <property type="molecule type" value="Genomic_DNA"/>
</dbReference>
<feature type="transmembrane region" description="Helical" evidence="1">
    <location>
        <begin position="47"/>
        <end position="71"/>
    </location>
</feature>
<feature type="transmembrane region" description="Helical" evidence="1">
    <location>
        <begin position="120"/>
        <end position="141"/>
    </location>
</feature>
<protein>
    <submittedName>
        <fullName evidence="3">Sensor histidine kinase</fullName>
    </submittedName>
</protein>
<keyword evidence="3" id="KW-0418">Kinase</keyword>
<reference evidence="3 4" key="1">
    <citation type="submission" date="2022-05" db="EMBL/GenBank/DDBJ databases">
        <authorList>
            <person name="Park J.-S."/>
        </authorList>
    </citation>
    <scope>NUCLEOTIDE SEQUENCE [LARGE SCALE GENOMIC DNA]</scope>
    <source>
        <strain evidence="3 4">2012CJ35-5</strain>
    </source>
</reference>
<dbReference type="Proteomes" id="UP001203607">
    <property type="component" value="Unassembled WGS sequence"/>
</dbReference>
<sequence length="352" mass="41014">MKKYIEPLIHVLFWLLVFYITYVNFGVRIRMVKAGETFEYTKTYKPFFLATVSIAIFFKALLFYGNAHILFPKLIESQNRRNHIIRVALFFALTLISSLLINYLIAYNFMEHEIGKGSALVSYSIFLHFLFLFLSVGYRLAKDWFKNELIKNQIVQEKLVTELNFLKAQINPHFLFNTLNNLYAEAHKLENKNVANGIAKLSHIMRYMIYDSNASFVSLDKEIKYLESYIALQKLRLSEQDPLDLKVDIATADTSVKVAPILFIPFVENAFKYGFDIENNSFIHITLKTAGNDILFTISNSKHQTNRIEEHSGVGLKNVIRRLSLLYPDKHELIIEDDTVKYTVRLRLQTQK</sequence>
<dbReference type="InterPro" id="IPR036890">
    <property type="entry name" value="HATPase_C_sf"/>
</dbReference>
<dbReference type="GO" id="GO:0016301">
    <property type="term" value="F:kinase activity"/>
    <property type="evidence" value="ECO:0007669"/>
    <property type="project" value="UniProtKB-KW"/>
</dbReference>
<evidence type="ECO:0000313" key="4">
    <source>
        <dbReference type="Proteomes" id="UP001203607"/>
    </source>
</evidence>
<dbReference type="SUPFAM" id="SSF55874">
    <property type="entry name" value="ATPase domain of HSP90 chaperone/DNA topoisomerase II/histidine kinase"/>
    <property type="match status" value="1"/>
</dbReference>
<dbReference type="InterPro" id="IPR010559">
    <property type="entry name" value="Sig_transdc_His_kin_internal"/>
</dbReference>
<gene>
    <name evidence="3" type="ORF">M3P19_15495</name>
</gene>
<evidence type="ECO:0000256" key="1">
    <source>
        <dbReference type="SAM" id="Phobius"/>
    </source>
</evidence>
<evidence type="ECO:0000259" key="2">
    <source>
        <dbReference type="Pfam" id="PF06580"/>
    </source>
</evidence>
<keyword evidence="1" id="KW-1133">Transmembrane helix</keyword>
<proteinExistence type="predicted"/>
<dbReference type="RefSeq" id="WP_249658603.1">
    <property type="nucleotide sequence ID" value="NZ_JAMFMA010000004.1"/>
</dbReference>